<sequence>FQSAILPHALRIFSSGLNAQSRQLQSFSTQALAICDLIFRSRLPPLQRLSNDLISSDENDNTEANDSMSIVAPIKTASPISLLSPIVAPIQTTSPIVAPR</sequence>
<proteinExistence type="predicted"/>
<keyword evidence="2" id="KW-1185">Reference proteome</keyword>
<feature type="non-terminal residue" evidence="1">
    <location>
        <position position="1"/>
    </location>
</feature>
<organism evidence="1 2">
    <name type="scientific">Racocetra persica</name>
    <dbReference type="NCBI Taxonomy" id="160502"/>
    <lineage>
        <taxon>Eukaryota</taxon>
        <taxon>Fungi</taxon>
        <taxon>Fungi incertae sedis</taxon>
        <taxon>Mucoromycota</taxon>
        <taxon>Glomeromycotina</taxon>
        <taxon>Glomeromycetes</taxon>
        <taxon>Diversisporales</taxon>
        <taxon>Gigasporaceae</taxon>
        <taxon>Racocetra</taxon>
    </lineage>
</organism>
<accession>A0ACA9SMA1</accession>
<dbReference type="Proteomes" id="UP000789920">
    <property type="component" value="Unassembled WGS sequence"/>
</dbReference>
<feature type="non-terminal residue" evidence="1">
    <location>
        <position position="100"/>
    </location>
</feature>
<gene>
    <name evidence="1" type="ORF">RPERSI_LOCUS32368</name>
</gene>
<name>A0ACA9SMA1_9GLOM</name>
<evidence type="ECO:0000313" key="1">
    <source>
        <dbReference type="EMBL" id="CAG8842544.1"/>
    </source>
</evidence>
<comment type="caution">
    <text evidence="1">The sequence shown here is derived from an EMBL/GenBank/DDBJ whole genome shotgun (WGS) entry which is preliminary data.</text>
</comment>
<evidence type="ECO:0000313" key="2">
    <source>
        <dbReference type="Proteomes" id="UP000789920"/>
    </source>
</evidence>
<protein>
    <submittedName>
        <fullName evidence="1">1382_t:CDS:1</fullName>
    </submittedName>
</protein>
<reference evidence="1" key="1">
    <citation type="submission" date="2021-06" db="EMBL/GenBank/DDBJ databases">
        <authorList>
            <person name="Kallberg Y."/>
            <person name="Tangrot J."/>
            <person name="Rosling A."/>
        </authorList>
    </citation>
    <scope>NUCLEOTIDE SEQUENCE</scope>
    <source>
        <strain evidence="1">MA461A</strain>
    </source>
</reference>
<dbReference type="EMBL" id="CAJVQC010134593">
    <property type="protein sequence ID" value="CAG8842544.1"/>
    <property type="molecule type" value="Genomic_DNA"/>
</dbReference>